<evidence type="ECO:0000313" key="2">
    <source>
        <dbReference type="EMBL" id="GFM94820.1"/>
    </source>
</evidence>
<dbReference type="RefSeq" id="WP_038399743.1">
    <property type="nucleotide sequence ID" value="NZ_BLVX01000024.1"/>
</dbReference>
<keyword evidence="1" id="KW-0732">Signal</keyword>
<dbReference type="EMBL" id="BLWA01000022">
    <property type="protein sequence ID" value="GFM94820.1"/>
    <property type="molecule type" value="Genomic_DNA"/>
</dbReference>
<name>A0ABQ1DUY8_PSECI</name>
<dbReference type="Proteomes" id="UP000614982">
    <property type="component" value="Unassembled WGS sequence"/>
</dbReference>
<organism evidence="2 3">
    <name type="scientific">Pseudomonas cichorii</name>
    <dbReference type="NCBI Taxonomy" id="36746"/>
    <lineage>
        <taxon>Bacteria</taxon>
        <taxon>Pseudomonadati</taxon>
        <taxon>Pseudomonadota</taxon>
        <taxon>Gammaproteobacteria</taxon>
        <taxon>Pseudomonadales</taxon>
        <taxon>Pseudomonadaceae</taxon>
        <taxon>Pseudomonas</taxon>
    </lineage>
</organism>
<dbReference type="GeneID" id="93657444"/>
<reference evidence="2 3" key="1">
    <citation type="submission" date="2020-05" db="EMBL/GenBank/DDBJ databases">
        <title>Genetic diversity of Pseudomonas cichorii.</title>
        <authorList>
            <person name="Tani S."/>
            <person name="Yagi H."/>
            <person name="Hashimoto S."/>
            <person name="Iiyama K."/>
            <person name="Furuya N."/>
        </authorList>
    </citation>
    <scope>NUCLEOTIDE SEQUENCE [LARGE SCALE GENOMIC DNA]</scope>
    <source>
        <strain evidence="2 3">LMG 2162</strain>
    </source>
</reference>
<protein>
    <recommendedName>
        <fullName evidence="4">DUF2931 family protein</fullName>
    </recommendedName>
</protein>
<gene>
    <name evidence="2" type="ORF">PSCICP_47920</name>
</gene>
<dbReference type="InterPro" id="IPR021326">
    <property type="entry name" value="DUF2931"/>
</dbReference>
<evidence type="ECO:0000256" key="1">
    <source>
        <dbReference type="SAM" id="SignalP"/>
    </source>
</evidence>
<evidence type="ECO:0008006" key="4">
    <source>
        <dbReference type="Google" id="ProtNLM"/>
    </source>
</evidence>
<evidence type="ECO:0000313" key="3">
    <source>
        <dbReference type="Proteomes" id="UP000614982"/>
    </source>
</evidence>
<feature type="chain" id="PRO_5046023429" description="DUF2931 family protein" evidence="1">
    <location>
        <begin position="22"/>
        <end position="217"/>
    </location>
</feature>
<feature type="signal peptide" evidence="1">
    <location>
        <begin position="1"/>
        <end position="21"/>
    </location>
</feature>
<comment type="caution">
    <text evidence="2">The sequence shown here is derived from an EMBL/GenBank/DDBJ whole genome shotgun (WGS) entry which is preliminary data.</text>
</comment>
<proteinExistence type="predicted"/>
<dbReference type="PROSITE" id="PS51257">
    <property type="entry name" value="PROKAR_LIPOPROTEIN"/>
    <property type="match status" value="1"/>
</dbReference>
<keyword evidence="3" id="KW-1185">Reference proteome</keyword>
<accession>A0ABQ1DUY8</accession>
<sequence>MRVFVALLGVLLIVGCQASDALPGKSSPKDAWWSLDFMAPTYMPGLVEHSSVVDIQDRTFERPGGGAIGTGNPGDATEVAKGWDRIGGNIKPVVGADLPKRIFVRWQSVVEPQTYRAWIDIPESAREIMQASTHQRCPQKPEQTARFTASVIVGLAPGGVVQMWVRDSCNKAINVTRTQAEVEPLGPHLGKSGGRYYQQPDASRRYIEKYGIPYGSW</sequence>
<dbReference type="Pfam" id="PF11153">
    <property type="entry name" value="DUF2931"/>
    <property type="match status" value="1"/>
</dbReference>